<dbReference type="VEuPathDB" id="FungiDB:TREMEDRAFT_63151"/>
<evidence type="ECO:0000256" key="1">
    <source>
        <dbReference type="SAM" id="MobiDB-lite"/>
    </source>
</evidence>
<feature type="region of interest" description="Disordered" evidence="1">
    <location>
        <begin position="329"/>
        <end position="348"/>
    </location>
</feature>
<dbReference type="GO" id="GO:0030479">
    <property type="term" value="C:actin cortical patch"/>
    <property type="evidence" value="ECO:0007669"/>
    <property type="project" value="TreeGrafter"/>
</dbReference>
<dbReference type="InParanoid" id="A0A4Q1BVP6"/>
<dbReference type="Pfam" id="PF09949">
    <property type="entry name" value="APP1_cat"/>
    <property type="match status" value="1"/>
</dbReference>
<dbReference type="EMBL" id="SDIL01000003">
    <property type="protein sequence ID" value="RXK42205.1"/>
    <property type="molecule type" value="Genomic_DNA"/>
</dbReference>
<feature type="compositionally biased region" description="Polar residues" evidence="1">
    <location>
        <begin position="1"/>
        <end position="22"/>
    </location>
</feature>
<dbReference type="InterPro" id="IPR052935">
    <property type="entry name" value="Mg2+_PAP"/>
</dbReference>
<feature type="compositionally biased region" description="Low complexity" evidence="1">
    <location>
        <begin position="40"/>
        <end position="71"/>
    </location>
</feature>
<dbReference type="PANTHER" id="PTHR28208">
    <property type="entry name" value="PHOSPHATIDATE PHOSPHATASE APP1"/>
    <property type="match status" value="1"/>
</dbReference>
<comment type="caution">
    <text evidence="3">The sequence shown here is derived from an EMBL/GenBank/DDBJ whole genome shotgun (WGS) entry which is preliminary data.</text>
</comment>
<feature type="compositionally biased region" description="Polar residues" evidence="1">
    <location>
        <begin position="489"/>
        <end position="504"/>
    </location>
</feature>
<feature type="region of interest" description="Disordered" evidence="1">
    <location>
        <begin position="483"/>
        <end position="504"/>
    </location>
</feature>
<feature type="compositionally biased region" description="Low complexity" evidence="1">
    <location>
        <begin position="737"/>
        <end position="750"/>
    </location>
</feature>
<feature type="compositionally biased region" description="Polar residues" evidence="1">
    <location>
        <begin position="716"/>
        <end position="736"/>
    </location>
</feature>
<feature type="compositionally biased region" description="Low complexity" evidence="1">
    <location>
        <begin position="232"/>
        <end position="247"/>
    </location>
</feature>
<proteinExistence type="predicted"/>
<feature type="domain" description="Phosphatidate phosphatase APP1 catalytic" evidence="2">
    <location>
        <begin position="520"/>
        <end position="672"/>
    </location>
</feature>
<feature type="region of interest" description="Disordered" evidence="1">
    <location>
        <begin position="406"/>
        <end position="470"/>
    </location>
</feature>
<protein>
    <recommendedName>
        <fullName evidence="2">Phosphatidate phosphatase APP1 catalytic domain-containing protein</fullName>
    </recommendedName>
</protein>
<feature type="region of interest" description="Disordered" evidence="1">
    <location>
        <begin position="1"/>
        <end position="75"/>
    </location>
</feature>
<keyword evidence="4" id="KW-1185">Reference proteome</keyword>
<sequence>MPIPRTTYSQTMSHPNRSSAMNARSPHSPSSPSPPPLPSRPSTSSHTSFTSTTSHPSFPSTSTRPSYTSTSQNHLPESRLDALYKTSSFFTSKAKTALALAKTYAQYPAGEGEGKKATWEEWIRDWTTSGETKRSGMGKEEVHLLPGWAVRRYREKKGAEGEGAQPFDLHLWVSGYAILSRDLSEASRTQRAIVSLAKRYAALSRVLTSNPSSSPTTPLTASPQEELDEESGGLSSVTPAPPSTSSTPLPPSSVKNSISPPKTSPLQSHIEDQPARISSTDIAFALPGALQLARENLDRRLSPFWSKSLAYRPLSISVYSSPPPYASHPKFVDPSNTSDFSTSKDENDEPLLQVQSTTDSQGHFAHHLVIPWERLAVHPPSLPMVFDEGGQPWILRVKAVMKPVEVQSNQPGERSRGSSPPSSLGNETNVRPRFVAPVGGTHSAPTSVTSSTRDDPLIGDRNPKKDDVNSLSTRLNQAVLQPAARPGQDMTTYPGVNSTTRPQSTEASIAVAVNRDGGVRILSDLDDTIKHSDILAGPRETFRNVFCRPLEEICVPGTNSMFQAAESAGAAGFHFVSNSPFELLPSITAFLHTHRFPSFYSLKLKFYGGRSILTSLFESPADRKRASILDIFATFSNARFILFGDSGEQDLELYLSIAQERPGQVLAIFIRDITSERADKFRNLPLVPPKTTLPLISSASSLPLVPSRAIPLNISTKTNDTDSFQEGASISQEGMNSRSSSRRGSISTDDTTTEEIQALTAAQQKILKRAALWESRVERAWKEVPDGVELVFWKDVVEIHDKVVALVRLYR</sequence>
<organism evidence="3 4">
    <name type="scientific">Tremella mesenterica</name>
    <name type="common">Jelly fungus</name>
    <dbReference type="NCBI Taxonomy" id="5217"/>
    <lineage>
        <taxon>Eukaryota</taxon>
        <taxon>Fungi</taxon>
        <taxon>Dikarya</taxon>
        <taxon>Basidiomycota</taxon>
        <taxon>Agaricomycotina</taxon>
        <taxon>Tremellomycetes</taxon>
        <taxon>Tremellales</taxon>
        <taxon>Tremellaceae</taxon>
        <taxon>Tremella</taxon>
    </lineage>
</organism>
<feature type="compositionally biased region" description="Low complexity" evidence="1">
    <location>
        <begin position="208"/>
        <end position="223"/>
    </location>
</feature>
<evidence type="ECO:0000313" key="3">
    <source>
        <dbReference type="EMBL" id="RXK42205.1"/>
    </source>
</evidence>
<dbReference type="InterPro" id="IPR019236">
    <property type="entry name" value="APP1_cat"/>
</dbReference>
<accession>A0A4Q1BVP6</accession>
<feature type="region of interest" description="Disordered" evidence="1">
    <location>
        <begin position="716"/>
        <end position="751"/>
    </location>
</feature>
<evidence type="ECO:0000313" key="4">
    <source>
        <dbReference type="Proteomes" id="UP000289152"/>
    </source>
</evidence>
<dbReference type="GO" id="GO:0008195">
    <property type="term" value="F:phosphatidate phosphatase activity"/>
    <property type="evidence" value="ECO:0007669"/>
    <property type="project" value="InterPro"/>
</dbReference>
<gene>
    <name evidence="3" type="ORF">M231_00563</name>
</gene>
<feature type="compositionally biased region" description="Basic and acidic residues" evidence="1">
    <location>
        <begin position="452"/>
        <end position="468"/>
    </location>
</feature>
<dbReference type="Proteomes" id="UP000289152">
    <property type="component" value="Unassembled WGS sequence"/>
</dbReference>
<reference evidence="3 4" key="1">
    <citation type="submission" date="2016-06" db="EMBL/GenBank/DDBJ databases">
        <title>Evolution of pathogenesis and genome organization in the Tremellales.</title>
        <authorList>
            <person name="Cuomo C."/>
            <person name="Litvintseva A."/>
            <person name="Heitman J."/>
            <person name="Chen Y."/>
            <person name="Sun S."/>
            <person name="Springer D."/>
            <person name="Dromer F."/>
            <person name="Young S."/>
            <person name="Zeng Q."/>
            <person name="Chapman S."/>
            <person name="Gujja S."/>
            <person name="Saif S."/>
            <person name="Birren B."/>
        </authorList>
    </citation>
    <scope>NUCLEOTIDE SEQUENCE [LARGE SCALE GENOMIC DNA]</scope>
    <source>
        <strain evidence="3 4">ATCC 28783</strain>
    </source>
</reference>
<evidence type="ECO:0000259" key="2">
    <source>
        <dbReference type="Pfam" id="PF09949"/>
    </source>
</evidence>
<dbReference type="AlphaFoldDB" id="A0A4Q1BVP6"/>
<dbReference type="STRING" id="5217.A0A4Q1BVP6"/>
<dbReference type="OrthoDB" id="2117591at2759"/>
<name>A0A4Q1BVP6_TREME</name>
<dbReference type="PANTHER" id="PTHR28208:SF3">
    <property type="entry name" value="PHOSPHATIDATE PHOSPHATASE APP1"/>
    <property type="match status" value="1"/>
</dbReference>
<feature type="compositionally biased region" description="Pro residues" evidence="1">
    <location>
        <begin position="29"/>
        <end position="39"/>
    </location>
</feature>
<feature type="region of interest" description="Disordered" evidence="1">
    <location>
        <begin position="207"/>
        <end position="273"/>
    </location>
</feature>
<feature type="compositionally biased region" description="Polar residues" evidence="1">
    <location>
        <begin position="255"/>
        <end position="267"/>
    </location>
</feature>